<evidence type="ECO:0000256" key="1">
    <source>
        <dbReference type="SAM" id="SignalP"/>
    </source>
</evidence>
<dbReference type="EMBL" id="BMPZ01000004">
    <property type="protein sequence ID" value="GGI82249.1"/>
    <property type="molecule type" value="Genomic_DNA"/>
</dbReference>
<gene>
    <name evidence="2" type="ORF">GCM10009332_19360</name>
</gene>
<organism evidence="2 3">
    <name type="scientific">Shewanella gelidii</name>
    <dbReference type="NCBI Taxonomy" id="1642821"/>
    <lineage>
        <taxon>Bacteria</taxon>
        <taxon>Pseudomonadati</taxon>
        <taxon>Pseudomonadota</taxon>
        <taxon>Gammaproteobacteria</taxon>
        <taxon>Alteromonadales</taxon>
        <taxon>Shewanellaceae</taxon>
        <taxon>Shewanella</taxon>
    </lineage>
</organism>
<reference evidence="2" key="1">
    <citation type="journal article" date="2014" name="Int. J. Syst. Evol. Microbiol.">
        <title>Complete genome sequence of Corynebacterium casei LMG S-19264T (=DSM 44701T), isolated from a smear-ripened cheese.</title>
        <authorList>
            <consortium name="US DOE Joint Genome Institute (JGI-PGF)"/>
            <person name="Walter F."/>
            <person name="Albersmeier A."/>
            <person name="Kalinowski J."/>
            <person name="Ruckert C."/>
        </authorList>
    </citation>
    <scope>NUCLEOTIDE SEQUENCE</scope>
    <source>
        <strain evidence="2">JCM 30804</strain>
    </source>
</reference>
<evidence type="ECO:0000313" key="2">
    <source>
        <dbReference type="EMBL" id="GGI82249.1"/>
    </source>
</evidence>
<comment type="caution">
    <text evidence="2">The sequence shown here is derived from an EMBL/GenBank/DDBJ whole genome shotgun (WGS) entry which is preliminary data.</text>
</comment>
<evidence type="ECO:0008006" key="4">
    <source>
        <dbReference type="Google" id="ProtNLM"/>
    </source>
</evidence>
<dbReference type="RefSeq" id="WP_188920304.1">
    <property type="nucleotide sequence ID" value="NZ_BMPZ01000004.1"/>
</dbReference>
<dbReference type="Proteomes" id="UP000613743">
    <property type="component" value="Unassembled WGS sequence"/>
</dbReference>
<name>A0A917JU60_9GAMM</name>
<keyword evidence="1" id="KW-0732">Signal</keyword>
<dbReference type="AlphaFoldDB" id="A0A917JU60"/>
<feature type="signal peptide" evidence="1">
    <location>
        <begin position="1"/>
        <end position="28"/>
    </location>
</feature>
<proteinExistence type="predicted"/>
<feature type="chain" id="PRO_5037456971" description="DUF3757 domain-containing protein" evidence="1">
    <location>
        <begin position="29"/>
        <end position="135"/>
    </location>
</feature>
<sequence length="135" mass="16013">MPINKILATLFAFIMSGSFLVVSLTSQAAPKTGEYHGQVIHVANQAQVWHVSQQTWISVEKFWQEWANNRDSKNWMSSTQYPIYEQVNERDTFLVKLDSGHCMMEFWHGRWRRANDVRRWDEKFNDYSACPYVFD</sequence>
<keyword evidence="3" id="KW-1185">Reference proteome</keyword>
<evidence type="ECO:0000313" key="3">
    <source>
        <dbReference type="Proteomes" id="UP000613743"/>
    </source>
</evidence>
<protein>
    <recommendedName>
        <fullName evidence="4">DUF3757 domain-containing protein</fullName>
    </recommendedName>
</protein>
<accession>A0A917JU60</accession>
<reference evidence="2" key="2">
    <citation type="submission" date="2020-09" db="EMBL/GenBank/DDBJ databases">
        <authorList>
            <person name="Sun Q."/>
            <person name="Ohkuma M."/>
        </authorList>
    </citation>
    <scope>NUCLEOTIDE SEQUENCE</scope>
    <source>
        <strain evidence="2">JCM 30804</strain>
    </source>
</reference>